<comment type="caution">
    <text evidence="1">The sequence shown here is derived from an EMBL/GenBank/DDBJ whole genome shotgun (WGS) entry which is preliminary data.</text>
</comment>
<dbReference type="InterPro" id="IPR036188">
    <property type="entry name" value="FAD/NAD-bd_sf"/>
</dbReference>
<keyword evidence="2" id="KW-1185">Reference proteome</keyword>
<dbReference type="Gene3D" id="3.50.50.60">
    <property type="entry name" value="FAD/NAD(P)-binding domain"/>
    <property type="match status" value="1"/>
</dbReference>
<accession>A0AAI9TJX7</accession>
<gene>
    <name evidence="1" type="ORF">VN97_g4795</name>
</gene>
<evidence type="ECO:0000313" key="1">
    <source>
        <dbReference type="EMBL" id="KAJ9488498.1"/>
    </source>
</evidence>
<dbReference type="AlphaFoldDB" id="A0AAI9TJX7"/>
<sequence>MPSNEFLHTETININPGQYAFKERNLRVVCIGTDISGIILAHKLKQEHPLDFVGFSKYTKIIARLEAHGLRMSILVLDAMFPPTAIYVLPVEPNPNWSKCYAGGV</sequence>
<organism evidence="1 2">
    <name type="scientific">Penicillium thymicola</name>
    <dbReference type="NCBI Taxonomy" id="293382"/>
    <lineage>
        <taxon>Eukaryota</taxon>
        <taxon>Fungi</taxon>
        <taxon>Dikarya</taxon>
        <taxon>Ascomycota</taxon>
        <taxon>Pezizomycotina</taxon>
        <taxon>Eurotiomycetes</taxon>
        <taxon>Eurotiomycetidae</taxon>
        <taxon>Eurotiales</taxon>
        <taxon>Aspergillaceae</taxon>
        <taxon>Penicillium</taxon>
    </lineage>
</organism>
<reference evidence="1" key="1">
    <citation type="submission" date="2015-06" db="EMBL/GenBank/DDBJ databases">
        <authorList>
            <person name="Nguyen H."/>
        </authorList>
    </citation>
    <scope>NUCLEOTIDE SEQUENCE</scope>
    <source>
        <strain evidence="1">DAOM 180753</strain>
    </source>
</reference>
<name>A0AAI9TJX7_PENTH</name>
<reference evidence="1" key="2">
    <citation type="journal article" date="2016" name="Fungal Biol.">
        <title>Ochratoxin A production by Penicillium thymicola.</title>
        <authorList>
            <person name="Nguyen H.D.T."/>
            <person name="McMullin D.R."/>
            <person name="Ponomareva E."/>
            <person name="Riley R."/>
            <person name="Pomraning K.R."/>
            <person name="Baker S.E."/>
            <person name="Seifert K.A."/>
        </authorList>
    </citation>
    <scope>NUCLEOTIDE SEQUENCE</scope>
    <source>
        <strain evidence="1">DAOM 180753</strain>
    </source>
</reference>
<proteinExistence type="predicted"/>
<dbReference type="EMBL" id="LACB01000115">
    <property type="protein sequence ID" value="KAJ9488498.1"/>
    <property type="molecule type" value="Genomic_DNA"/>
</dbReference>
<protein>
    <submittedName>
        <fullName evidence="1">Uncharacterized protein</fullName>
    </submittedName>
</protein>
<evidence type="ECO:0000313" key="2">
    <source>
        <dbReference type="Proteomes" id="UP001227192"/>
    </source>
</evidence>
<dbReference type="Proteomes" id="UP001227192">
    <property type="component" value="Unassembled WGS sequence"/>
</dbReference>